<dbReference type="GO" id="GO:0035838">
    <property type="term" value="C:growing cell tip"/>
    <property type="evidence" value="ECO:0007669"/>
    <property type="project" value="TreeGrafter"/>
</dbReference>
<feature type="transmembrane region" description="Helical" evidence="2">
    <location>
        <begin position="556"/>
        <end position="577"/>
    </location>
</feature>
<dbReference type="STRING" id="97359.A0A550CWA7"/>
<name>A0A550CWA7_9AGAR</name>
<evidence type="ECO:0000256" key="2">
    <source>
        <dbReference type="SAM" id="Phobius"/>
    </source>
</evidence>
<dbReference type="Pfam" id="PF06687">
    <property type="entry name" value="SUR7"/>
    <property type="match status" value="1"/>
</dbReference>
<keyword evidence="2" id="KW-0472">Membrane</keyword>
<evidence type="ECO:0000256" key="1">
    <source>
        <dbReference type="SAM" id="MobiDB-lite"/>
    </source>
</evidence>
<keyword evidence="4" id="KW-1185">Reference proteome</keyword>
<dbReference type="PANTHER" id="PTHR28013">
    <property type="entry name" value="PROTEIN DCV1-RELATED"/>
    <property type="match status" value="1"/>
</dbReference>
<feature type="transmembrane region" description="Helical" evidence="2">
    <location>
        <begin position="369"/>
        <end position="391"/>
    </location>
</feature>
<accession>A0A550CWA7</accession>
<protein>
    <submittedName>
        <fullName evidence="3">Uncharacterized protein</fullName>
    </submittedName>
</protein>
<feature type="transmembrane region" description="Helical" evidence="2">
    <location>
        <begin position="480"/>
        <end position="504"/>
    </location>
</feature>
<dbReference type="InterPro" id="IPR051380">
    <property type="entry name" value="pH-response_reg_palI/RIM9"/>
</dbReference>
<feature type="region of interest" description="Disordered" evidence="1">
    <location>
        <begin position="191"/>
        <end position="215"/>
    </location>
</feature>
<feature type="transmembrane region" description="Helical" evidence="2">
    <location>
        <begin position="302"/>
        <end position="322"/>
    </location>
</feature>
<feature type="transmembrane region" description="Helical" evidence="2">
    <location>
        <begin position="511"/>
        <end position="536"/>
    </location>
</feature>
<feature type="region of interest" description="Disordered" evidence="1">
    <location>
        <begin position="230"/>
        <end position="289"/>
    </location>
</feature>
<keyword evidence="2" id="KW-0812">Transmembrane</keyword>
<comment type="caution">
    <text evidence="3">The sequence shown here is derived from an EMBL/GenBank/DDBJ whole genome shotgun (WGS) entry which is preliminary data.</text>
</comment>
<dbReference type="Proteomes" id="UP000320762">
    <property type="component" value="Unassembled WGS sequence"/>
</dbReference>
<evidence type="ECO:0000313" key="3">
    <source>
        <dbReference type="EMBL" id="TRM69053.1"/>
    </source>
</evidence>
<gene>
    <name evidence="3" type="ORF">BD626DRAFT_579724</name>
</gene>
<dbReference type="OrthoDB" id="3881at2759"/>
<dbReference type="AlphaFoldDB" id="A0A550CWA7"/>
<proteinExistence type="predicted"/>
<dbReference type="GO" id="GO:0032153">
    <property type="term" value="C:cell division site"/>
    <property type="evidence" value="ECO:0007669"/>
    <property type="project" value="TreeGrafter"/>
</dbReference>
<dbReference type="PANTHER" id="PTHR28013:SF4">
    <property type="entry name" value="MARVEL DOMAIN-CONTAINING PROTEIN"/>
    <property type="match status" value="1"/>
</dbReference>
<feature type="compositionally biased region" description="Low complexity" evidence="1">
    <location>
        <begin position="236"/>
        <end position="250"/>
    </location>
</feature>
<reference evidence="3 4" key="1">
    <citation type="journal article" date="2019" name="New Phytol.">
        <title>Comparative genomics reveals unique wood-decay strategies and fruiting body development in the Schizophyllaceae.</title>
        <authorList>
            <person name="Almasi E."/>
            <person name="Sahu N."/>
            <person name="Krizsan K."/>
            <person name="Balint B."/>
            <person name="Kovacs G.M."/>
            <person name="Kiss B."/>
            <person name="Cseklye J."/>
            <person name="Drula E."/>
            <person name="Henrissat B."/>
            <person name="Nagy I."/>
            <person name="Chovatia M."/>
            <person name="Adam C."/>
            <person name="LaButti K."/>
            <person name="Lipzen A."/>
            <person name="Riley R."/>
            <person name="Grigoriev I.V."/>
            <person name="Nagy L.G."/>
        </authorList>
    </citation>
    <scope>NUCLEOTIDE SEQUENCE [LARGE SCALE GENOMIC DNA]</scope>
    <source>
        <strain evidence="3 4">NL-1724</strain>
    </source>
</reference>
<dbReference type="InterPro" id="IPR009571">
    <property type="entry name" value="SUR7/Rim9-like_fungi"/>
</dbReference>
<feature type="compositionally biased region" description="Low complexity" evidence="1">
    <location>
        <begin position="267"/>
        <end position="280"/>
    </location>
</feature>
<organism evidence="3 4">
    <name type="scientific">Schizophyllum amplum</name>
    <dbReference type="NCBI Taxonomy" id="97359"/>
    <lineage>
        <taxon>Eukaryota</taxon>
        <taxon>Fungi</taxon>
        <taxon>Dikarya</taxon>
        <taxon>Basidiomycota</taxon>
        <taxon>Agaricomycotina</taxon>
        <taxon>Agaricomycetes</taxon>
        <taxon>Agaricomycetidae</taxon>
        <taxon>Agaricales</taxon>
        <taxon>Schizophyllaceae</taxon>
        <taxon>Schizophyllum</taxon>
    </lineage>
</organism>
<sequence>MSAIVSGIFNIKYLRTLPAPKARTYVLDADTHTLPYNGVPYNVYTALRIPYSNHPLEYPADEKEVAAYIKAKVVKAMPSTEKLADARTSEDYVLTGDIIEILPTPGKKQRPADTKEYPPMFDIIGQVKSVNLKNYAFDVDVSQFTYANPTGSLPVTAIISEDSKWRNDRTKALPTIGSIVHFMGYLRGLSNNEDNDSGGRSENDSSDEESNDTDHRFVIEVNRICDFLTRGPPATPSTAAGTGPAQGSQPTTPSKSTLRLKRKAESPSKSTVSDSPSKPTLSDSPTKSPSMKAMVVDLRVSIFMHILPMKAFPAIAGLFNVLQPYRPGGRSAPWQRPRRSSQERAATAKPYASYYSLPAMKEEHKPLRAYRVISLTAFLCLLAAFLLQLLVSLSTPIIKSVYLVRVESTEEQPVVTSIATGLRFGVWGVCANSELDEEQWYRNAGYGKCFGPALGYEVPTALSDALGISASLTEVVLQGLLVVLVLHPITCAFTLLALIAALFLASHALSVVALVLSVFGGLIGTTSFAFDVAIAANVKYQLDDIEDVDAAAYYGSGVWMVLVSVVLTWIAVVLLSARACYCLGVRKCVVRLPCRLRSC</sequence>
<dbReference type="GO" id="GO:0005886">
    <property type="term" value="C:plasma membrane"/>
    <property type="evidence" value="ECO:0007669"/>
    <property type="project" value="InterPro"/>
</dbReference>
<dbReference type="EMBL" id="VDMD01000001">
    <property type="protein sequence ID" value="TRM69053.1"/>
    <property type="molecule type" value="Genomic_DNA"/>
</dbReference>
<keyword evidence="2" id="KW-1133">Transmembrane helix</keyword>
<evidence type="ECO:0000313" key="4">
    <source>
        <dbReference type="Proteomes" id="UP000320762"/>
    </source>
</evidence>